<keyword evidence="3" id="KW-1185">Reference proteome</keyword>
<name>A0AAJ0E3Q1_9PEZI</name>
<dbReference type="RefSeq" id="XP_060317448.1">
    <property type="nucleotide sequence ID" value="XM_060451183.1"/>
</dbReference>
<dbReference type="Proteomes" id="UP001240678">
    <property type="component" value="Unassembled WGS sequence"/>
</dbReference>
<feature type="compositionally biased region" description="Basic residues" evidence="1">
    <location>
        <begin position="71"/>
        <end position="83"/>
    </location>
</feature>
<accession>A0AAJ0E3Q1</accession>
<evidence type="ECO:0000313" key="3">
    <source>
        <dbReference type="Proteomes" id="UP001240678"/>
    </source>
</evidence>
<proteinExistence type="predicted"/>
<sequence>MLPETQSETLGYHVNVLHTLGPPLSEKSLLQPAKQEKTLQPLPRHGKFCPMPTCLAQPPTKYLPTPASTKAQKKPRARQRHPTSTKDHEEKAINN</sequence>
<protein>
    <submittedName>
        <fullName evidence="2">Uncharacterized protein</fullName>
    </submittedName>
</protein>
<dbReference type="GeneID" id="85334730"/>
<feature type="region of interest" description="Disordered" evidence="1">
    <location>
        <begin position="25"/>
        <end position="95"/>
    </location>
</feature>
<gene>
    <name evidence="2" type="ORF">CCOS01_02997</name>
</gene>
<comment type="caution">
    <text evidence="2">The sequence shown here is derived from an EMBL/GenBank/DDBJ whole genome shotgun (WGS) entry which is preliminary data.</text>
</comment>
<evidence type="ECO:0000256" key="1">
    <source>
        <dbReference type="SAM" id="MobiDB-lite"/>
    </source>
</evidence>
<evidence type="ECO:0000313" key="2">
    <source>
        <dbReference type="EMBL" id="KAK1534245.1"/>
    </source>
</evidence>
<feature type="compositionally biased region" description="Basic and acidic residues" evidence="1">
    <location>
        <begin position="84"/>
        <end position="95"/>
    </location>
</feature>
<reference evidence="2 3" key="1">
    <citation type="submission" date="2016-10" db="EMBL/GenBank/DDBJ databases">
        <title>The genome sequence of Colletotrichum fioriniae PJ7.</title>
        <authorList>
            <person name="Baroncelli R."/>
        </authorList>
    </citation>
    <scope>NUCLEOTIDE SEQUENCE [LARGE SCALE GENOMIC DNA]</scope>
    <source>
        <strain evidence="2 3">IMI 309622</strain>
    </source>
</reference>
<dbReference type="EMBL" id="MOOE01000003">
    <property type="protein sequence ID" value="KAK1534245.1"/>
    <property type="molecule type" value="Genomic_DNA"/>
</dbReference>
<organism evidence="2 3">
    <name type="scientific">Colletotrichum costaricense</name>
    <dbReference type="NCBI Taxonomy" id="1209916"/>
    <lineage>
        <taxon>Eukaryota</taxon>
        <taxon>Fungi</taxon>
        <taxon>Dikarya</taxon>
        <taxon>Ascomycota</taxon>
        <taxon>Pezizomycotina</taxon>
        <taxon>Sordariomycetes</taxon>
        <taxon>Hypocreomycetidae</taxon>
        <taxon>Glomerellales</taxon>
        <taxon>Glomerellaceae</taxon>
        <taxon>Colletotrichum</taxon>
        <taxon>Colletotrichum acutatum species complex</taxon>
    </lineage>
</organism>
<dbReference type="AlphaFoldDB" id="A0AAJ0E3Q1"/>